<sequence>MPLPAVHAAFRIGAGVDARHSTALGLQLSPPKPRSDDTQRHGRMVTFGNAHERTSSGDDGVDHPTSGMSRSSSSSNLPHKRLDSAWSPITPAETRCPSPACGIQLRVTVVDTDAEAAQSTPLMTPDPSPLIVAPFRFGRAASVQDHSQYLPAPTCTTRAVDRTDGNDEALTLPPAPKLGNVLTLNEMTLHSDPEPFPWSLVTPRSRSCGEFDADYSSVAAPLPPAPKVGETLALNAAILSAHPPEPFPWALLAPRRARRGAEPADSARVNCRGHGHARHGGRGGGGGGGGEG</sequence>
<name>A0A0L0T5L6_ALLM3</name>
<evidence type="ECO:0000256" key="1">
    <source>
        <dbReference type="SAM" id="MobiDB-lite"/>
    </source>
</evidence>
<feature type="region of interest" description="Disordered" evidence="1">
    <location>
        <begin position="48"/>
        <end position="81"/>
    </location>
</feature>
<dbReference type="Proteomes" id="UP000054350">
    <property type="component" value="Unassembled WGS sequence"/>
</dbReference>
<evidence type="ECO:0000313" key="3">
    <source>
        <dbReference type="Proteomes" id="UP000054350"/>
    </source>
</evidence>
<feature type="compositionally biased region" description="Gly residues" evidence="1">
    <location>
        <begin position="282"/>
        <end position="292"/>
    </location>
</feature>
<feature type="compositionally biased region" description="Basic residues" evidence="1">
    <location>
        <begin position="271"/>
        <end position="281"/>
    </location>
</feature>
<feature type="compositionally biased region" description="Low complexity" evidence="1">
    <location>
        <begin position="66"/>
        <end position="75"/>
    </location>
</feature>
<gene>
    <name evidence="2" type="ORF">AMAG_14716</name>
</gene>
<reference evidence="3" key="2">
    <citation type="submission" date="2009-11" db="EMBL/GenBank/DDBJ databases">
        <title>The Genome Sequence of Allomyces macrogynus strain ATCC 38327.</title>
        <authorList>
            <consortium name="The Broad Institute Genome Sequencing Platform"/>
            <person name="Russ C."/>
            <person name="Cuomo C."/>
            <person name="Shea T."/>
            <person name="Young S.K."/>
            <person name="Zeng Q."/>
            <person name="Koehrsen M."/>
            <person name="Haas B."/>
            <person name="Borodovsky M."/>
            <person name="Guigo R."/>
            <person name="Alvarado L."/>
            <person name="Berlin A."/>
            <person name="Borenstein D."/>
            <person name="Chen Z."/>
            <person name="Engels R."/>
            <person name="Freedman E."/>
            <person name="Gellesch M."/>
            <person name="Goldberg J."/>
            <person name="Griggs A."/>
            <person name="Gujja S."/>
            <person name="Heiman D."/>
            <person name="Hepburn T."/>
            <person name="Howarth C."/>
            <person name="Jen D."/>
            <person name="Larson L."/>
            <person name="Lewis B."/>
            <person name="Mehta T."/>
            <person name="Park D."/>
            <person name="Pearson M."/>
            <person name="Roberts A."/>
            <person name="Saif S."/>
            <person name="Shenoy N."/>
            <person name="Sisk P."/>
            <person name="Stolte C."/>
            <person name="Sykes S."/>
            <person name="Walk T."/>
            <person name="White J."/>
            <person name="Yandava C."/>
            <person name="Burger G."/>
            <person name="Gray M.W."/>
            <person name="Holland P.W.H."/>
            <person name="King N."/>
            <person name="Lang F.B.F."/>
            <person name="Roger A.J."/>
            <person name="Ruiz-Trillo I."/>
            <person name="Lander E."/>
            <person name="Nusbaum C."/>
        </authorList>
    </citation>
    <scope>NUCLEOTIDE SEQUENCE [LARGE SCALE GENOMIC DNA]</scope>
    <source>
        <strain evidence="3">ATCC 38327</strain>
    </source>
</reference>
<feature type="region of interest" description="Disordered" evidence="1">
    <location>
        <begin position="260"/>
        <end position="292"/>
    </location>
</feature>
<dbReference type="OrthoDB" id="10324626at2759"/>
<organism evidence="2 3">
    <name type="scientific">Allomyces macrogynus (strain ATCC 38327)</name>
    <name type="common">Allomyces javanicus var. macrogynus</name>
    <dbReference type="NCBI Taxonomy" id="578462"/>
    <lineage>
        <taxon>Eukaryota</taxon>
        <taxon>Fungi</taxon>
        <taxon>Fungi incertae sedis</taxon>
        <taxon>Blastocladiomycota</taxon>
        <taxon>Blastocladiomycetes</taxon>
        <taxon>Blastocladiales</taxon>
        <taxon>Blastocladiaceae</taxon>
        <taxon>Allomyces</taxon>
    </lineage>
</organism>
<reference evidence="2 3" key="1">
    <citation type="submission" date="2009-11" db="EMBL/GenBank/DDBJ databases">
        <title>Annotation of Allomyces macrogynus ATCC 38327.</title>
        <authorList>
            <consortium name="The Broad Institute Genome Sequencing Platform"/>
            <person name="Russ C."/>
            <person name="Cuomo C."/>
            <person name="Burger G."/>
            <person name="Gray M.W."/>
            <person name="Holland P.W.H."/>
            <person name="King N."/>
            <person name="Lang F.B.F."/>
            <person name="Roger A.J."/>
            <person name="Ruiz-Trillo I."/>
            <person name="Young S.K."/>
            <person name="Zeng Q."/>
            <person name="Gargeya S."/>
            <person name="Fitzgerald M."/>
            <person name="Haas B."/>
            <person name="Abouelleil A."/>
            <person name="Alvarado L."/>
            <person name="Arachchi H.M."/>
            <person name="Berlin A."/>
            <person name="Chapman S.B."/>
            <person name="Gearin G."/>
            <person name="Goldberg J."/>
            <person name="Griggs A."/>
            <person name="Gujja S."/>
            <person name="Hansen M."/>
            <person name="Heiman D."/>
            <person name="Howarth C."/>
            <person name="Larimer J."/>
            <person name="Lui A."/>
            <person name="MacDonald P.J.P."/>
            <person name="McCowen C."/>
            <person name="Montmayeur A."/>
            <person name="Murphy C."/>
            <person name="Neiman D."/>
            <person name="Pearson M."/>
            <person name="Priest M."/>
            <person name="Roberts A."/>
            <person name="Saif S."/>
            <person name="Shea T."/>
            <person name="Sisk P."/>
            <person name="Stolte C."/>
            <person name="Sykes S."/>
            <person name="Wortman J."/>
            <person name="Nusbaum C."/>
            <person name="Birren B."/>
        </authorList>
    </citation>
    <scope>NUCLEOTIDE SEQUENCE [LARGE SCALE GENOMIC DNA]</scope>
    <source>
        <strain evidence="2 3">ATCC 38327</strain>
    </source>
</reference>
<protein>
    <submittedName>
        <fullName evidence="2">Uncharacterized protein</fullName>
    </submittedName>
</protein>
<evidence type="ECO:0000313" key="2">
    <source>
        <dbReference type="EMBL" id="KNE69869.1"/>
    </source>
</evidence>
<dbReference type="VEuPathDB" id="FungiDB:AMAG_14716"/>
<feature type="compositionally biased region" description="Basic and acidic residues" evidence="1">
    <location>
        <begin position="50"/>
        <end position="62"/>
    </location>
</feature>
<keyword evidence="3" id="KW-1185">Reference proteome</keyword>
<dbReference type="AlphaFoldDB" id="A0A0L0T5L6"/>
<dbReference type="EMBL" id="GG745363">
    <property type="protein sequence ID" value="KNE69869.1"/>
    <property type="molecule type" value="Genomic_DNA"/>
</dbReference>
<proteinExistence type="predicted"/>
<accession>A0A0L0T5L6</accession>